<organism evidence="1 2">
    <name type="scientific">Ktedonobacter robiniae</name>
    <dbReference type="NCBI Taxonomy" id="2778365"/>
    <lineage>
        <taxon>Bacteria</taxon>
        <taxon>Bacillati</taxon>
        <taxon>Chloroflexota</taxon>
        <taxon>Ktedonobacteria</taxon>
        <taxon>Ktedonobacterales</taxon>
        <taxon>Ktedonobacteraceae</taxon>
        <taxon>Ktedonobacter</taxon>
    </lineage>
</organism>
<dbReference type="InterPro" id="IPR012550">
    <property type="entry name" value="DUF1706"/>
</dbReference>
<accession>A0ABQ3V0S6</accession>
<dbReference type="SUPFAM" id="SSF109854">
    <property type="entry name" value="DinB/YfiT-like putative metalloenzymes"/>
    <property type="match status" value="1"/>
</dbReference>
<dbReference type="Proteomes" id="UP000654345">
    <property type="component" value="Unassembled WGS sequence"/>
</dbReference>
<dbReference type="Gene3D" id="1.20.120.450">
    <property type="entry name" value="dinb family like domain"/>
    <property type="match status" value="1"/>
</dbReference>
<dbReference type="InterPro" id="IPR034660">
    <property type="entry name" value="DinB/YfiT-like"/>
</dbReference>
<gene>
    <name evidence="1" type="ORF">KSB_67100</name>
</gene>
<comment type="caution">
    <text evidence="1">The sequence shown here is derived from an EMBL/GenBank/DDBJ whole genome shotgun (WGS) entry which is preliminary data.</text>
</comment>
<dbReference type="RefSeq" id="WP_201374571.1">
    <property type="nucleotide sequence ID" value="NZ_BNJG01000003.1"/>
</dbReference>
<protein>
    <recommendedName>
        <fullName evidence="3">ClbS/DfsB family four-helix bundle protein</fullName>
    </recommendedName>
</protein>
<sequence>MGISLSKTQLLTELRKEQTAWEALLDEIGEAHMTQPEVAGGWSIKDIVAHLTGWRRRSVRRFQAFLNHEPDFSPPWPPELREDDEINAWIYEANRNRPLADVLSDSREVFQQLVDTLDAFSEDELQDLRRILGLEEEQVSGSTFFAHFHEEHEPDMRAWLDKVKKEG</sequence>
<reference evidence="1 2" key="1">
    <citation type="journal article" date="2021" name="Int. J. Syst. Evol. Microbiol.">
        <title>Reticulibacter mediterranei gen. nov., sp. nov., within the new family Reticulibacteraceae fam. nov., and Ktedonospora formicarum gen. nov., sp. nov., Ktedonobacter robiniae sp. nov., Dictyobacter formicarum sp. nov. and Dictyobacter arantiisoli sp. nov., belonging to the class Ktedonobacteria.</title>
        <authorList>
            <person name="Yabe S."/>
            <person name="Zheng Y."/>
            <person name="Wang C.M."/>
            <person name="Sakai Y."/>
            <person name="Abe K."/>
            <person name="Yokota A."/>
            <person name="Donadio S."/>
            <person name="Cavaletti L."/>
            <person name="Monciardini P."/>
        </authorList>
    </citation>
    <scope>NUCLEOTIDE SEQUENCE [LARGE SCALE GENOMIC DNA]</scope>
    <source>
        <strain evidence="1 2">SOSP1-30</strain>
    </source>
</reference>
<evidence type="ECO:0000313" key="2">
    <source>
        <dbReference type="Proteomes" id="UP000654345"/>
    </source>
</evidence>
<name>A0ABQ3V0S6_9CHLR</name>
<evidence type="ECO:0000313" key="1">
    <source>
        <dbReference type="EMBL" id="GHO58235.1"/>
    </source>
</evidence>
<evidence type="ECO:0008006" key="3">
    <source>
        <dbReference type="Google" id="ProtNLM"/>
    </source>
</evidence>
<keyword evidence="2" id="KW-1185">Reference proteome</keyword>
<dbReference type="EMBL" id="BNJG01000003">
    <property type="protein sequence ID" value="GHO58235.1"/>
    <property type="molecule type" value="Genomic_DNA"/>
</dbReference>
<dbReference type="Pfam" id="PF08020">
    <property type="entry name" value="DUF1706"/>
    <property type="match status" value="1"/>
</dbReference>
<proteinExistence type="predicted"/>